<dbReference type="OrthoDB" id="642536at2759"/>
<gene>
    <name evidence="2" type="ORF">GSCOC_T00040977001</name>
</gene>
<dbReference type="OMA" id="QREIVIF"/>
<accession>A0A068V0Z8</accession>
<dbReference type="Gramene" id="CDP14475">
    <property type="protein sequence ID" value="CDP14475"/>
    <property type="gene ID" value="GSCOC_T00040977001"/>
</dbReference>
<dbReference type="InterPro" id="IPR050942">
    <property type="entry name" value="F-box_BR-signaling"/>
</dbReference>
<dbReference type="InterPro" id="IPR005174">
    <property type="entry name" value="KIB1-4_b-propeller"/>
</dbReference>
<proteinExistence type="predicted"/>
<dbReference type="PANTHER" id="PTHR44259:SF107">
    <property type="entry name" value="F-BOX PROTEIN SKIP23-LIKE"/>
    <property type="match status" value="1"/>
</dbReference>
<keyword evidence="3" id="KW-1185">Reference proteome</keyword>
<evidence type="ECO:0000313" key="3">
    <source>
        <dbReference type="Proteomes" id="UP000295252"/>
    </source>
</evidence>
<name>A0A068V0Z8_COFCA</name>
<dbReference type="PANTHER" id="PTHR44259">
    <property type="entry name" value="OS07G0183000 PROTEIN-RELATED"/>
    <property type="match status" value="1"/>
</dbReference>
<dbReference type="EMBL" id="HG739170">
    <property type="protein sequence ID" value="CDP14475.1"/>
    <property type="molecule type" value="Genomic_DNA"/>
</dbReference>
<feature type="domain" description="KIB1-4 beta-propeller" evidence="1">
    <location>
        <begin position="19"/>
        <end position="282"/>
    </location>
</feature>
<organism evidence="2 3">
    <name type="scientific">Coffea canephora</name>
    <name type="common">Robusta coffee</name>
    <dbReference type="NCBI Taxonomy" id="49390"/>
    <lineage>
        <taxon>Eukaryota</taxon>
        <taxon>Viridiplantae</taxon>
        <taxon>Streptophyta</taxon>
        <taxon>Embryophyta</taxon>
        <taxon>Tracheophyta</taxon>
        <taxon>Spermatophyta</taxon>
        <taxon>Magnoliopsida</taxon>
        <taxon>eudicotyledons</taxon>
        <taxon>Gunneridae</taxon>
        <taxon>Pentapetalae</taxon>
        <taxon>asterids</taxon>
        <taxon>lamiids</taxon>
        <taxon>Gentianales</taxon>
        <taxon>Rubiaceae</taxon>
        <taxon>Ixoroideae</taxon>
        <taxon>Gardenieae complex</taxon>
        <taxon>Bertiereae - Coffeeae clade</taxon>
        <taxon>Coffeeae</taxon>
        <taxon>Coffea</taxon>
    </lineage>
</organism>
<evidence type="ECO:0000313" key="2">
    <source>
        <dbReference type="EMBL" id="CDP14475.1"/>
    </source>
</evidence>
<dbReference type="FunCoup" id="A0A068V0Z8">
    <property type="interactions" value="12"/>
</dbReference>
<dbReference type="InParanoid" id="A0A068V0Z8"/>
<evidence type="ECO:0000259" key="1">
    <source>
        <dbReference type="Pfam" id="PF03478"/>
    </source>
</evidence>
<dbReference type="Pfam" id="PF03478">
    <property type="entry name" value="Beta-prop_KIB1-4"/>
    <property type="match status" value="1"/>
</dbReference>
<protein>
    <recommendedName>
        <fullName evidence="1">KIB1-4 beta-propeller domain-containing protein</fullName>
    </recommendedName>
</protein>
<sequence length="313" mass="35425">MLAEKEFSDLREFCCPLTDRMLKLYLPEIRGKRCWGSSDGWLVTIGADFQMCLLNPLTRKQILLPPLHKCSNLNTLICSPEEFRDYFVCKVVLTSSPASPSCVILAIYSDFAKMALAKLGDESWTPLQSSSCLFLDVIYFGGQLYAIDSLGNIMIYSICGSCIETIPSNLIQSEDELEDRLLYLVDIGGQVHVVQRYVSEILTTQTPERKTWKFEIYKLEAVSHKLEEINCLGDWSIFVGNNHSFAVSTSDHPECCSNCIYFTDDYSGISDPISHGYDVGIYIFENHKIQPFIGEDVSPARFSVPLWFRPVLV</sequence>
<dbReference type="Proteomes" id="UP000295252">
    <property type="component" value="Chromosome X"/>
</dbReference>
<reference evidence="3" key="1">
    <citation type="journal article" date="2014" name="Science">
        <title>The coffee genome provides insight into the convergent evolution of caffeine biosynthesis.</title>
        <authorList>
            <person name="Denoeud F."/>
            <person name="Carretero-Paulet L."/>
            <person name="Dereeper A."/>
            <person name="Droc G."/>
            <person name="Guyot R."/>
            <person name="Pietrella M."/>
            <person name="Zheng C."/>
            <person name="Alberti A."/>
            <person name="Anthony F."/>
            <person name="Aprea G."/>
            <person name="Aury J.M."/>
            <person name="Bento P."/>
            <person name="Bernard M."/>
            <person name="Bocs S."/>
            <person name="Campa C."/>
            <person name="Cenci A."/>
            <person name="Combes M.C."/>
            <person name="Crouzillat D."/>
            <person name="Da Silva C."/>
            <person name="Daddiego L."/>
            <person name="De Bellis F."/>
            <person name="Dussert S."/>
            <person name="Garsmeur O."/>
            <person name="Gayraud T."/>
            <person name="Guignon V."/>
            <person name="Jahn K."/>
            <person name="Jamilloux V."/>
            <person name="Joet T."/>
            <person name="Labadie K."/>
            <person name="Lan T."/>
            <person name="Leclercq J."/>
            <person name="Lepelley M."/>
            <person name="Leroy T."/>
            <person name="Li L.T."/>
            <person name="Librado P."/>
            <person name="Lopez L."/>
            <person name="Munoz A."/>
            <person name="Noel B."/>
            <person name="Pallavicini A."/>
            <person name="Perrotta G."/>
            <person name="Poncet V."/>
            <person name="Pot D."/>
            <person name="Priyono X."/>
            <person name="Rigoreau M."/>
            <person name="Rouard M."/>
            <person name="Rozas J."/>
            <person name="Tranchant-Dubreuil C."/>
            <person name="VanBuren R."/>
            <person name="Zhang Q."/>
            <person name="Andrade A.C."/>
            <person name="Argout X."/>
            <person name="Bertrand B."/>
            <person name="de Kochko A."/>
            <person name="Graziosi G."/>
            <person name="Henry R.J."/>
            <person name="Jayarama X."/>
            <person name="Ming R."/>
            <person name="Nagai C."/>
            <person name="Rounsley S."/>
            <person name="Sankoff D."/>
            <person name="Giuliano G."/>
            <person name="Albert V.A."/>
            <person name="Wincker P."/>
            <person name="Lashermes P."/>
        </authorList>
    </citation>
    <scope>NUCLEOTIDE SEQUENCE [LARGE SCALE GENOMIC DNA]</scope>
    <source>
        <strain evidence="3">cv. DH200-94</strain>
    </source>
</reference>
<dbReference type="PhylomeDB" id="A0A068V0Z8"/>
<dbReference type="STRING" id="49390.A0A068V0Z8"/>
<dbReference type="AlphaFoldDB" id="A0A068V0Z8"/>